<feature type="signal peptide" evidence="1">
    <location>
        <begin position="1"/>
        <end position="22"/>
    </location>
</feature>
<evidence type="ECO:0000256" key="1">
    <source>
        <dbReference type="SAM" id="SignalP"/>
    </source>
</evidence>
<keyword evidence="3" id="KW-1185">Reference proteome</keyword>
<feature type="chain" id="PRO_5034436792" evidence="1">
    <location>
        <begin position="23"/>
        <end position="106"/>
    </location>
</feature>
<proteinExistence type="predicted"/>
<dbReference type="Proteomes" id="UP000728185">
    <property type="component" value="Unassembled WGS sequence"/>
</dbReference>
<accession>A0A8E0RV47</accession>
<dbReference type="EMBL" id="LUCM01008319">
    <property type="protein sequence ID" value="KAA0188611.1"/>
    <property type="molecule type" value="Genomic_DNA"/>
</dbReference>
<gene>
    <name evidence="2" type="ORF">FBUS_00098</name>
</gene>
<protein>
    <submittedName>
        <fullName evidence="2">Uncharacterized protein</fullName>
    </submittedName>
</protein>
<evidence type="ECO:0000313" key="3">
    <source>
        <dbReference type="Proteomes" id="UP000728185"/>
    </source>
</evidence>
<organism evidence="2 3">
    <name type="scientific">Fasciolopsis buskii</name>
    <dbReference type="NCBI Taxonomy" id="27845"/>
    <lineage>
        <taxon>Eukaryota</taxon>
        <taxon>Metazoa</taxon>
        <taxon>Spiralia</taxon>
        <taxon>Lophotrochozoa</taxon>
        <taxon>Platyhelminthes</taxon>
        <taxon>Trematoda</taxon>
        <taxon>Digenea</taxon>
        <taxon>Plagiorchiida</taxon>
        <taxon>Echinostomata</taxon>
        <taxon>Echinostomatoidea</taxon>
        <taxon>Fasciolidae</taxon>
        <taxon>Fasciolopsis</taxon>
    </lineage>
</organism>
<sequence length="106" mass="12632">MFMFHAAFIESFFILFTHTLLGHQPPVFDRSTPESQAWNLDHYPEFFNYLGANILPEVHTSKWEPDYDLDHEEGSPSQNPEQHRLRKRILADFKRAGILSDFRRRK</sequence>
<reference evidence="2" key="1">
    <citation type="submission" date="2019-05" db="EMBL/GenBank/DDBJ databases">
        <title>Annotation for the trematode Fasciolopsis buski.</title>
        <authorList>
            <person name="Choi Y.-J."/>
        </authorList>
    </citation>
    <scope>NUCLEOTIDE SEQUENCE</scope>
    <source>
        <strain evidence="2">HT</strain>
        <tissue evidence="2">Whole worm</tissue>
    </source>
</reference>
<dbReference type="OrthoDB" id="10522707at2759"/>
<keyword evidence="1" id="KW-0732">Signal</keyword>
<name>A0A8E0RV47_9TREM</name>
<dbReference type="AlphaFoldDB" id="A0A8E0RV47"/>
<evidence type="ECO:0000313" key="2">
    <source>
        <dbReference type="EMBL" id="KAA0188611.1"/>
    </source>
</evidence>
<comment type="caution">
    <text evidence="2">The sequence shown here is derived from an EMBL/GenBank/DDBJ whole genome shotgun (WGS) entry which is preliminary data.</text>
</comment>